<dbReference type="Proteomes" id="UP000816034">
    <property type="component" value="Unassembled WGS sequence"/>
</dbReference>
<dbReference type="EMBL" id="PYSW02000023">
    <property type="protein sequence ID" value="KAG2382478.1"/>
    <property type="molecule type" value="Genomic_DNA"/>
</dbReference>
<gene>
    <name evidence="2" type="ORF">C9374_005058</name>
</gene>
<protein>
    <submittedName>
        <fullName evidence="2">Uncharacterized protein</fullName>
    </submittedName>
</protein>
<name>A0AA88GQ35_NAELO</name>
<feature type="region of interest" description="Disordered" evidence="1">
    <location>
        <begin position="34"/>
        <end position="85"/>
    </location>
</feature>
<proteinExistence type="predicted"/>
<feature type="region of interest" description="Disordered" evidence="1">
    <location>
        <begin position="200"/>
        <end position="223"/>
    </location>
</feature>
<dbReference type="RefSeq" id="XP_044548157.1">
    <property type="nucleotide sequence ID" value="XM_044694766.1"/>
</dbReference>
<comment type="caution">
    <text evidence="2">The sequence shown here is derived from an EMBL/GenBank/DDBJ whole genome shotgun (WGS) entry which is preliminary data.</text>
</comment>
<evidence type="ECO:0000256" key="1">
    <source>
        <dbReference type="SAM" id="MobiDB-lite"/>
    </source>
</evidence>
<feature type="compositionally biased region" description="Low complexity" evidence="1">
    <location>
        <begin position="34"/>
        <end position="55"/>
    </location>
</feature>
<accession>A0AA88GQ35</accession>
<reference evidence="2 3" key="1">
    <citation type="journal article" date="2018" name="BMC Genomics">
        <title>The genome of Naegleria lovaniensis, the basis for a comparative approach to unravel pathogenicity factors of the human pathogenic amoeba N. fowleri.</title>
        <authorList>
            <person name="Liechti N."/>
            <person name="Schurch N."/>
            <person name="Bruggmann R."/>
            <person name="Wittwer M."/>
        </authorList>
    </citation>
    <scope>NUCLEOTIDE SEQUENCE [LARGE SCALE GENOMIC DNA]</scope>
    <source>
        <strain evidence="2 3">ATCC 30569</strain>
    </source>
</reference>
<sequence>MGLACCLRTNDPSDDDFHTTTTTTTNINNITATTTATNNNNNTHHHLASTTTTPSLRHHHHENHPSSSPSSPQRKKNPPPSIPSPYQVQEFQNFLELSQCCRKKLNIEMVNYILDFCDFLGEAEVFERALQRFMFAHYENSLKFQDGEEYSLTTTNAAMDVNNNSSSMKIFLSSFESTNSTSTVVANQTTHLLANSQLQNNTTTNHPTMGTFNTNQTPRTSSPRMMKMTPNDHSPFRSTSIFDLKVVQFECNIFRKFWNDAVSMYITPNSDKNQQDPGEDEELFNPFVDTEPFNEKLCNKLIRIAFGKKGNTIISLIRHYDFSEIDKRSWKSFPIFGKGLLSFKAPSFIDLTYFDEYFVALSHVNTMLEKNSKLRLKLTLPVNMENNLNESDQQILAATTDISFVEEVHSKFISSLLRNLAKLHNKAPNWVLPSLTLSQQEKFAVNDDYLGLISTFPIHRLKITLNFYHPSLPTKYLEALLGNTSIRYLEIENIKLTGQLVENIKDKITFEKIWVSPESRFIALFSRTSHLRCLVINGGISFHEPCLESLQKAFPAYMFE</sequence>
<dbReference type="GeneID" id="68097513"/>
<organism evidence="2 3">
    <name type="scientific">Naegleria lovaniensis</name>
    <name type="common">Amoeba</name>
    <dbReference type="NCBI Taxonomy" id="51637"/>
    <lineage>
        <taxon>Eukaryota</taxon>
        <taxon>Discoba</taxon>
        <taxon>Heterolobosea</taxon>
        <taxon>Tetramitia</taxon>
        <taxon>Eutetramitia</taxon>
        <taxon>Vahlkampfiidae</taxon>
        <taxon>Naegleria</taxon>
    </lineage>
</organism>
<keyword evidence="3" id="KW-1185">Reference proteome</keyword>
<evidence type="ECO:0000313" key="3">
    <source>
        <dbReference type="Proteomes" id="UP000816034"/>
    </source>
</evidence>
<evidence type="ECO:0000313" key="2">
    <source>
        <dbReference type="EMBL" id="KAG2382478.1"/>
    </source>
</evidence>
<dbReference type="AlphaFoldDB" id="A0AA88GQ35"/>